<keyword evidence="4" id="KW-0804">Transcription</keyword>
<dbReference type="PROSITE" id="PS50811">
    <property type="entry name" value="WRKY"/>
    <property type="match status" value="1"/>
</dbReference>
<dbReference type="Gene3D" id="2.20.25.80">
    <property type="entry name" value="WRKY domain"/>
    <property type="match status" value="1"/>
</dbReference>
<keyword evidence="2" id="KW-0805">Transcription regulation</keyword>
<keyword evidence="8" id="KW-1185">Reference proteome</keyword>
<name>A0A9E7JZS2_9LILI</name>
<evidence type="ECO:0000256" key="5">
    <source>
        <dbReference type="ARBA" id="ARBA00023242"/>
    </source>
</evidence>
<evidence type="ECO:0000256" key="2">
    <source>
        <dbReference type="ARBA" id="ARBA00023015"/>
    </source>
</evidence>
<dbReference type="GO" id="GO:0003700">
    <property type="term" value="F:DNA-binding transcription factor activity"/>
    <property type="evidence" value="ECO:0007669"/>
    <property type="project" value="InterPro"/>
</dbReference>
<evidence type="ECO:0000256" key="4">
    <source>
        <dbReference type="ARBA" id="ARBA00023163"/>
    </source>
</evidence>
<dbReference type="InterPro" id="IPR018872">
    <property type="entry name" value="Zn-cluster-dom"/>
</dbReference>
<dbReference type="GO" id="GO:0005634">
    <property type="term" value="C:nucleus"/>
    <property type="evidence" value="ECO:0007669"/>
    <property type="project" value="UniProtKB-SubCell"/>
</dbReference>
<evidence type="ECO:0000313" key="7">
    <source>
        <dbReference type="EMBL" id="URE00833.1"/>
    </source>
</evidence>
<feature type="domain" description="WRKY" evidence="6">
    <location>
        <begin position="207"/>
        <end position="273"/>
    </location>
</feature>
<evidence type="ECO:0000256" key="3">
    <source>
        <dbReference type="ARBA" id="ARBA00023125"/>
    </source>
</evidence>
<dbReference type="AlphaFoldDB" id="A0A9E7JZS2"/>
<dbReference type="Pfam" id="PF03106">
    <property type="entry name" value="WRKY"/>
    <property type="match status" value="1"/>
</dbReference>
<dbReference type="SUPFAM" id="SSF118290">
    <property type="entry name" value="WRKY DNA-binding domain"/>
    <property type="match status" value="1"/>
</dbReference>
<reference evidence="7" key="1">
    <citation type="submission" date="2022-05" db="EMBL/GenBank/DDBJ databases">
        <title>The Musa troglodytarum L. genome provides insights into the mechanism of non-climacteric behaviour and enrichment of carotenoids.</title>
        <authorList>
            <person name="Wang J."/>
        </authorList>
    </citation>
    <scope>NUCLEOTIDE SEQUENCE</scope>
    <source>
        <tissue evidence="7">Leaf</tissue>
    </source>
</reference>
<dbReference type="FunFam" id="2.20.25.80:FF:000004">
    <property type="entry name" value="WRKY transcription factor 65"/>
    <property type="match status" value="1"/>
</dbReference>
<protein>
    <recommendedName>
        <fullName evidence="6">WRKY domain-containing protein</fullName>
    </recommendedName>
</protein>
<dbReference type="OrthoDB" id="756799at2759"/>
<keyword evidence="3" id="KW-0238">DNA-binding</keyword>
<keyword evidence="5" id="KW-0539">Nucleus</keyword>
<sequence>MTARTDFAILRAAQSSLQSADDLFSHIIAAQQLGRSSNELCSVANGTITEFKRLLSLLDGSPPPRKRIRKGPLLNTTEIDPTQFMERRAFCFTVPSNGLEQKRHREADVKNPCTQSTGVLEQRPMPSIRRPIYYSSISLNGGNNMAKQLWSYCCSSSSTQGSINCSSLLSYGRQHGSGEGAIAGCHCSKGRKDRIRRTIKVPALGGKGADIPCDDFSWRKYGQKPIKGSPHPRSYYKCSSMRECPARKHVERCLDDANMLIVTYEGNHSHPRSWLAVPAVVVPR</sequence>
<dbReference type="GO" id="GO:0043565">
    <property type="term" value="F:sequence-specific DNA binding"/>
    <property type="evidence" value="ECO:0007669"/>
    <property type="project" value="InterPro"/>
</dbReference>
<dbReference type="InterPro" id="IPR044810">
    <property type="entry name" value="WRKY_plant"/>
</dbReference>
<dbReference type="EMBL" id="CP097507">
    <property type="protein sequence ID" value="URE00833.1"/>
    <property type="molecule type" value="Genomic_DNA"/>
</dbReference>
<evidence type="ECO:0000256" key="1">
    <source>
        <dbReference type="ARBA" id="ARBA00004123"/>
    </source>
</evidence>
<evidence type="ECO:0000259" key="6">
    <source>
        <dbReference type="PROSITE" id="PS50811"/>
    </source>
</evidence>
<dbReference type="Proteomes" id="UP001055439">
    <property type="component" value="Chromosome 5"/>
</dbReference>
<dbReference type="SMART" id="SM00774">
    <property type="entry name" value="WRKY"/>
    <property type="match status" value="1"/>
</dbReference>
<accession>A0A9E7JZS2</accession>
<dbReference type="Pfam" id="PF10533">
    <property type="entry name" value="Plant_zn_clust"/>
    <property type="match status" value="1"/>
</dbReference>
<comment type="subcellular location">
    <subcellularLocation>
        <location evidence="1">Nucleus</location>
    </subcellularLocation>
</comment>
<dbReference type="InterPro" id="IPR036576">
    <property type="entry name" value="WRKY_dom_sf"/>
</dbReference>
<evidence type="ECO:0000313" key="8">
    <source>
        <dbReference type="Proteomes" id="UP001055439"/>
    </source>
</evidence>
<dbReference type="PANTHER" id="PTHR31282">
    <property type="entry name" value="WRKY TRANSCRIPTION FACTOR 21-RELATED"/>
    <property type="match status" value="1"/>
</dbReference>
<dbReference type="InterPro" id="IPR003657">
    <property type="entry name" value="WRKY_dom"/>
</dbReference>
<gene>
    <name evidence="7" type="ORF">MUK42_20034</name>
</gene>
<organism evidence="7 8">
    <name type="scientific">Musa troglodytarum</name>
    <name type="common">fe'i banana</name>
    <dbReference type="NCBI Taxonomy" id="320322"/>
    <lineage>
        <taxon>Eukaryota</taxon>
        <taxon>Viridiplantae</taxon>
        <taxon>Streptophyta</taxon>
        <taxon>Embryophyta</taxon>
        <taxon>Tracheophyta</taxon>
        <taxon>Spermatophyta</taxon>
        <taxon>Magnoliopsida</taxon>
        <taxon>Liliopsida</taxon>
        <taxon>Zingiberales</taxon>
        <taxon>Musaceae</taxon>
        <taxon>Musa</taxon>
    </lineage>
</organism>
<proteinExistence type="predicted"/>